<feature type="compositionally biased region" description="Basic and acidic residues" evidence="1">
    <location>
        <begin position="65"/>
        <end position="83"/>
    </location>
</feature>
<feature type="region of interest" description="Disordered" evidence="1">
    <location>
        <begin position="58"/>
        <end position="87"/>
    </location>
</feature>
<keyword evidence="2" id="KW-1133">Transmembrane helix</keyword>
<evidence type="ECO:0000313" key="3">
    <source>
        <dbReference type="EMBL" id="HIW93062.1"/>
    </source>
</evidence>
<dbReference type="InterPro" id="IPR018770">
    <property type="entry name" value="ChloroindolylP_hydrolase"/>
</dbReference>
<feature type="transmembrane region" description="Helical" evidence="2">
    <location>
        <begin position="5"/>
        <end position="25"/>
    </location>
</feature>
<name>A0A9D1RSP3_9FIRM</name>
<evidence type="ECO:0000256" key="2">
    <source>
        <dbReference type="SAM" id="Phobius"/>
    </source>
</evidence>
<dbReference type="AlphaFoldDB" id="A0A9D1RSP3"/>
<dbReference type="Pfam" id="PF10112">
    <property type="entry name" value="Halogen_Hydrol"/>
    <property type="match status" value="1"/>
</dbReference>
<accession>A0A9D1RSP3</accession>
<gene>
    <name evidence="3" type="ORF">H9868_00820</name>
</gene>
<sequence length="229" mass="25448">MSKKVIRSVAPIYAVGVTWLVWALFLPLYAPLHFAAVAVASAVVFVLARKIWPDRSFTAPEEEKETPKTEPKTAKEETKKEEPLSPEITQLLAERDRALGEMRRLNDSIADEKISAQIDHLELVTGKIIDHVAQNPTKLPQIRRFLNYYLPTTLKLLNAYDRMDSAGVSGANIDGTKGRVENIMDTIVKSFDQQLDALFGDEALDISTDITVLEQMLAREGLGGTQMPG</sequence>
<keyword evidence="2" id="KW-0472">Membrane</keyword>
<evidence type="ECO:0000256" key="1">
    <source>
        <dbReference type="SAM" id="MobiDB-lite"/>
    </source>
</evidence>
<keyword evidence="2" id="KW-0812">Transmembrane</keyword>
<proteinExistence type="predicted"/>
<evidence type="ECO:0000313" key="4">
    <source>
        <dbReference type="Proteomes" id="UP000824192"/>
    </source>
</evidence>
<organism evidence="3 4">
    <name type="scientific">Candidatus Flavonifractor merdipullorum</name>
    <dbReference type="NCBI Taxonomy" id="2838590"/>
    <lineage>
        <taxon>Bacteria</taxon>
        <taxon>Bacillati</taxon>
        <taxon>Bacillota</taxon>
        <taxon>Clostridia</taxon>
        <taxon>Eubacteriales</taxon>
        <taxon>Oscillospiraceae</taxon>
        <taxon>Flavonifractor</taxon>
    </lineage>
</organism>
<feature type="transmembrane region" description="Helical" evidence="2">
    <location>
        <begin position="31"/>
        <end position="48"/>
    </location>
</feature>
<dbReference type="Proteomes" id="UP000824192">
    <property type="component" value="Unassembled WGS sequence"/>
</dbReference>
<reference evidence="3" key="1">
    <citation type="journal article" date="2021" name="PeerJ">
        <title>Extensive microbial diversity within the chicken gut microbiome revealed by metagenomics and culture.</title>
        <authorList>
            <person name="Gilroy R."/>
            <person name="Ravi A."/>
            <person name="Getino M."/>
            <person name="Pursley I."/>
            <person name="Horton D.L."/>
            <person name="Alikhan N.F."/>
            <person name="Baker D."/>
            <person name="Gharbi K."/>
            <person name="Hall N."/>
            <person name="Watson M."/>
            <person name="Adriaenssens E.M."/>
            <person name="Foster-Nyarko E."/>
            <person name="Jarju S."/>
            <person name="Secka A."/>
            <person name="Antonio M."/>
            <person name="Oren A."/>
            <person name="Chaudhuri R.R."/>
            <person name="La Ragione R."/>
            <person name="Hildebrand F."/>
            <person name="Pallen M.J."/>
        </authorList>
    </citation>
    <scope>NUCLEOTIDE SEQUENCE</scope>
    <source>
        <strain evidence="3">ChiGjej6B6-1540</strain>
    </source>
</reference>
<reference evidence="3" key="2">
    <citation type="submission" date="2021-04" db="EMBL/GenBank/DDBJ databases">
        <authorList>
            <person name="Gilroy R."/>
        </authorList>
    </citation>
    <scope>NUCLEOTIDE SEQUENCE</scope>
    <source>
        <strain evidence="3">ChiGjej6B6-1540</strain>
    </source>
</reference>
<protein>
    <submittedName>
        <fullName evidence="3">5-bromo-4-chloroindolyl phosphate hydrolysis family protein</fullName>
    </submittedName>
</protein>
<dbReference type="EMBL" id="DXGA01000018">
    <property type="protein sequence ID" value="HIW93062.1"/>
    <property type="molecule type" value="Genomic_DNA"/>
</dbReference>
<comment type="caution">
    <text evidence="3">The sequence shown here is derived from an EMBL/GenBank/DDBJ whole genome shotgun (WGS) entry which is preliminary data.</text>
</comment>